<evidence type="ECO:0000313" key="2">
    <source>
        <dbReference type="Proteomes" id="UP000001492"/>
    </source>
</evidence>
<proteinExistence type="predicted"/>
<keyword evidence="2" id="KW-1185">Reference proteome</keyword>
<dbReference type="HOGENOM" id="CLU_114601_4_3_5"/>
<dbReference type="STRING" id="573065.Astex_0927"/>
<dbReference type="Gene3D" id="3.10.20.30">
    <property type="match status" value="1"/>
</dbReference>
<dbReference type="CDD" id="cd00754">
    <property type="entry name" value="Ubl_MoaD"/>
    <property type="match status" value="1"/>
</dbReference>
<evidence type="ECO:0000313" key="1">
    <source>
        <dbReference type="EMBL" id="ADU12608.1"/>
    </source>
</evidence>
<dbReference type="EMBL" id="CP002395">
    <property type="protein sequence ID" value="ADU12608.1"/>
    <property type="molecule type" value="Genomic_DNA"/>
</dbReference>
<dbReference type="InterPro" id="IPR003749">
    <property type="entry name" value="ThiS/MoaD-like"/>
</dbReference>
<name>E8RLB8_ASTEC</name>
<dbReference type="KEGG" id="aex:Astex_0927"/>
<dbReference type="Pfam" id="PF02597">
    <property type="entry name" value="ThiS"/>
    <property type="match status" value="1"/>
</dbReference>
<sequence>MKVTVLFFGKVADVMGERQRLFDITDTPARLFDLRQSVLESAFASGALEAQRVLMSVNQTLTPDDRPLHDGDEVAFFPVFSGG</sequence>
<dbReference type="SUPFAM" id="SSF54285">
    <property type="entry name" value="MoaD/ThiS"/>
    <property type="match status" value="1"/>
</dbReference>
<dbReference type="eggNOG" id="COG1977">
    <property type="taxonomic scope" value="Bacteria"/>
</dbReference>
<accession>E8RLB8</accession>
<dbReference type="RefSeq" id="WP_013478441.1">
    <property type="nucleotide sequence ID" value="NC_014816.1"/>
</dbReference>
<dbReference type="InterPro" id="IPR012675">
    <property type="entry name" value="Beta-grasp_dom_sf"/>
</dbReference>
<protein>
    <submittedName>
        <fullName evidence="1">ThiamineS protein</fullName>
    </submittedName>
</protein>
<dbReference type="InterPro" id="IPR016155">
    <property type="entry name" value="Mopterin_synth/thiamin_S_b"/>
</dbReference>
<reference evidence="2" key="1">
    <citation type="submission" date="2010-12" db="EMBL/GenBank/DDBJ databases">
        <title>Complete sequence of chromosome 1 of Asticcacaulis excentricus CB 48.</title>
        <authorList>
            <consortium name="US DOE Joint Genome Institute"/>
            <person name="Lucas S."/>
            <person name="Copeland A."/>
            <person name="Lapidus A."/>
            <person name="Cheng J.-F."/>
            <person name="Bruce D."/>
            <person name="Goodwin L."/>
            <person name="Pitluck S."/>
            <person name="Teshima H."/>
            <person name="Davenport K."/>
            <person name="Detter J.C."/>
            <person name="Han C."/>
            <person name="Tapia R."/>
            <person name="Land M."/>
            <person name="Hauser L."/>
            <person name="Jeffries C."/>
            <person name="Kyrpides N."/>
            <person name="Ivanova N."/>
            <person name="Ovchinnikova G."/>
            <person name="Brun Y.V."/>
            <person name="Woyke T."/>
        </authorList>
    </citation>
    <scope>NUCLEOTIDE SEQUENCE [LARGE SCALE GENOMIC DNA]</scope>
    <source>
        <strain evidence="2">ATCC 15261 / DSM 4724 / KCTC 12464 / NCIMB 9791 / VKM B-1370 / CB 48</strain>
    </source>
</reference>
<dbReference type="Proteomes" id="UP000001492">
    <property type="component" value="Chromosome 1"/>
</dbReference>
<dbReference type="OrthoDB" id="7173579at2"/>
<organism evidence="1 2">
    <name type="scientific">Asticcacaulis excentricus (strain ATCC 15261 / DSM 4724 / KCTC 12464 / NCIMB 9791 / VKM B-1370 / CB 48)</name>
    <dbReference type="NCBI Taxonomy" id="573065"/>
    <lineage>
        <taxon>Bacteria</taxon>
        <taxon>Pseudomonadati</taxon>
        <taxon>Pseudomonadota</taxon>
        <taxon>Alphaproteobacteria</taxon>
        <taxon>Caulobacterales</taxon>
        <taxon>Caulobacteraceae</taxon>
        <taxon>Asticcacaulis</taxon>
    </lineage>
</organism>
<dbReference type="AlphaFoldDB" id="E8RLB8"/>
<gene>
    <name evidence="1" type="ordered locus">Astex_0927</name>
</gene>